<protein>
    <submittedName>
        <fullName evidence="5">5-oxoprolinase subunit PxpB</fullName>
    </submittedName>
</protein>
<dbReference type="EMBL" id="BAABET010000004">
    <property type="protein sequence ID" value="GAA4310773.1"/>
    <property type="molecule type" value="Genomic_DNA"/>
</dbReference>
<comment type="caution">
    <text evidence="5">The sequence shown here is derived from an EMBL/GenBank/DDBJ whole genome shotgun (WGS) entry which is preliminary data.</text>
</comment>
<dbReference type="InterPro" id="IPR010016">
    <property type="entry name" value="PxpB"/>
</dbReference>
<dbReference type="Gene3D" id="3.30.1360.40">
    <property type="match status" value="1"/>
</dbReference>
<accession>A0ABP8FUC6</accession>
<keyword evidence="2" id="KW-0378">Hydrolase</keyword>
<dbReference type="PANTHER" id="PTHR34698">
    <property type="entry name" value="5-OXOPROLINASE SUBUNIT B"/>
    <property type="match status" value="1"/>
</dbReference>
<keyword evidence="1" id="KW-0547">Nucleotide-binding</keyword>
<evidence type="ECO:0000256" key="3">
    <source>
        <dbReference type="ARBA" id="ARBA00022840"/>
    </source>
</evidence>
<evidence type="ECO:0000313" key="6">
    <source>
        <dbReference type="Proteomes" id="UP001501115"/>
    </source>
</evidence>
<sequence>MNGNLTITDCGDSALVAKTVGLDTEDAWRLVHALADALDNVRLTGVQGVVPTYDALLVEFDCADTDHETVRRVLRHEAARLGPKPGPTTAPRHFVVPVVYGGEHGPDLPEVAARLGLTESEVVDLHCGSDLTVRCLGAPAGAPMMDGPPFPAPVPRLASPRTRVEPGVVAVAGRQAVICPMPSPGGWPLLGRTPLRVLDLHDDPITPYRPGDTFRFVPITPDRWDDYADTSLAACHG</sequence>
<name>A0ABP8FUC6_9ACTN</name>
<organism evidence="5 6">
    <name type="scientific">Streptomyces venetus</name>
    <dbReference type="NCBI Taxonomy" id="1701086"/>
    <lineage>
        <taxon>Bacteria</taxon>
        <taxon>Bacillati</taxon>
        <taxon>Actinomycetota</taxon>
        <taxon>Actinomycetes</taxon>
        <taxon>Kitasatosporales</taxon>
        <taxon>Streptomycetaceae</taxon>
        <taxon>Streptomyces</taxon>
    </lineage>
</organism>
<evidence type="ECO:0000259" key="4">
    <source>
        <dbReference type="SMART" id="SM00796"/>
    </source>
</evidence>
<evidence type="ECO:0000256" key="2">
    <source>
        <dbReference type="ARBA" id="ARBA00022801"/>
    </source>
</evidence>
<dbReference type="SUPFAM" id="SSF160467">
    <property type="entry name" value="PH0987 N-terminal domain-like"/>
    <property type="match status" value="1"/>
</dbReference>
<dbReference type="InterPro" id="IPR029000">
    <property type="entry name" value="Cyclophilin-like_dom_sf"/>
</dbReference>
<feature type="domain" description="Carboxyltransferase" evidence="4">
    <location>
        <begin position="5"/>
        <end position="208"/>
    </location>
</feature>
<evidence type="ECO:0000256" key="1">
    <source>
        <dbReference type="ARBA" id="ARBA00022741"/>
    </source>
</evidence>
<dbReference type="SMART" id="SM00796">
    <property type="entry name" value="AHS1"/>
    <property type="match status" value="1"/>
</dbReference>
<dbReference type="PANTHER" id="PTHR34698:SF2">
    <property type="entry name" value="5-OXOPROLINASE SUBUNIT B"/>
    <property type="match status" value="1"/>
</dbReference>
<dbReference type="Gene3D" id="2.40.100.10">
    <property type="entry name" value="Cyclophilin-like"/>
    <property type="match status" value="1"/>
</dbReference>
<evidence type="ECO:0000313" key="5">
    <source>
        <dbReference type="EMBL" id="GAA4310773.1"/>
    </source>
</evidence>
<dbReference type="SUPFAM" id="SSF50891">
    <property type="entry name" value="Cyclophilin-like"/>
    <property type="match status" value="1"/>
</dbReference>
<reference evidence="6" key="1">
    <citation type="journal article" date="2019" name="Int. J. Syst. Evol. Microbiol.">
        <title>The Global Catalogue of Microorganisms (GCM) 10K type strain sequencing project: providing services to taxonomists for standard genome sequencing and annotation.</title>
        <authorList>
            <consortium name="The Broad Institute Genomics Platform"/>
            <consortium name="The Broad Institute Genome Sequencing Center for Infectious Disease"/>
            <person name="Wu L."/>
            <person name="Ma J."/>
        </authorList>
    </citation>
    <scope>NUCLEOTIDE SEQUENCE [LARGE SCALE GENOMIC DNA]</scope>
    <source>
        <strain evidence="6">JCM 31290</strain>
    </source>
</reference>
<proteinExistence type="predicted"/>
<keyword evidence="3" id="KW-0067">ATP-binding</keyword>
<dbReference type="Proteomes" id="UP001501115">
    <property type="component" value="Unassembled WGS sequence"/>
</dbReference>
<dbReference type="InterPro" id="IPR003833">
    <property type="entry name" value="CT_C_D"/>
</dbReference>
<keyword evidence="6" id="KW-1185">Reference proteome</keyword>
<dbReference type="RefSeq" id="WP_345662024.1">
    <property type="nucleotide sequence ID" value="NZ_BAABET010000004.1"/>
</dbReference>
<gene>
    <name evidence="5" type="primary">pxpB_1</name>
    <name evidence="5" type="ORF">GCM10023086_30660</name>
</gene>
<dbReference type="Pfam" id="PF02682">
    <property type="entry name" value="CT_C_D"/>
    <property type="match status" value="1"/>
</dbReference>